<sequence>MIGLMGFEMFNVMFTVIFLIIVVTAVVFLVRSLLQWNKNNHSPRLTVEATVVTKRQHVSRHHRGGEVHHTHTSTSYYVTFQVESGDRMEFHVSPSEYGMLVENDRGRLTFQGTRYLSFQRN</sequence>
<reference evidence="2" key="2">
    <citation type="journal article" date="2021" name="PeerJ">
        <title>Extensive microbial diversity within the chicken gut microbiome revealed by metagenomics and culture.</title>
        <authorList>
            <person name="Gilroy R."/>
            <person name="Ravi A."/>
            <person name="Getino M."/>
            <person name="Pursley I."/>
            <person name="Horton D.L."/>
            <person name="Alikhan N.F."/>
            <person name="Baker D."/>
            <person name="Gharbi K."/>
            <person name="Hall N."/>
            <person name="Watson M."/>
            <person name="Adriaenssens E.M."/>
            <person name="Foster-Nyarko E."/>
            <person name="Jarju S."/>
            <person name="Secka A."/>
            <person name="Antonio M."/>
            <person name="Oren A."/>
            <person name="Chaudhuri R.R."/>
            <person name="La Ragione R."/>
            <person name="Hildebrand F."/>
            <person name="Pallen M.J."/>
        </authorList>
    </citation>
    <scope>NUCLEOTIDE SEQUENCE</scope>
    <source>
        <strain evidence="2">ChiBcec16-1751</strain>
    </source>
</reference>
<comment type="caution">
    <text evidence="2">The sequence shown here is derived from an EMBL/GenBank/DDBJ whole genome shotgun (WGS) entry which is preliminary data.</text>
</comment>
<dbReference type="InterPro" id="IPR019635">
    <property type="entry name" value="DUF2500"/>
</dbReference>
<reference evidence="2" key="1">
    <citation type="submission" date="2020-10" db="EMBL/GenBank/DDBJ databases">
        <authorList>
            <person name="Gilroy R."/>
        </authorList>
    </citation>
    <scope>NUCLEOTIDE SEQUENCE</scope>
    <source>
        <strain evidence="2">ChiBcec16-1751</strain>
    </source>
</reference>
<keyword evidence="1" id="KW-0812">Transmembrane</keyword>
<evidence type="ECO:0000313" key="3">
    <source>
        <dbReference type="Proteomes" id="UP000886741"/>
    </source>
</evidence>
<evidence type="ECO:0000313" key="2">
    <source>
        <dbReference type="EMBL" id="HIS65318.1"/>
    </source>
</evidence>
<organism evidence="2 3">
    <name type="scientific">Candidatus Avoscillospira avistercoris</name>
    <dbReference type="NCBI Taxonomy" id="2840707"/>
    <lineage>
        <taxon>Bacteria</taxon>
        <taxon>Bacillati</taxon>
        <taxon>Bacillota</taxon>
        <taxon>Clostridia</taxon>
        <taxon>Eubacteriales</taxon>
        <taxon>Oscillospiraceae</taxon>
        <taxon>Oscillospiraceae incertae sedis</taxon>
        <taxon>Candidatus Avoscillospira</taxon>
    </lineage>
</organism>
<feature type="transmembrane region" description="Helical" evidence="1">
    <location>
        <begin position="12"/>
        <end position="34"/>
    </location>
</feature>
<accession>A0A9D1JU19</accession>
<evidence type="ECO:0000256" key="1">
    <source>
        <dbReference type="SAM" id="Phobius"/>
    </source>
</evidence>
<proteinExistence type="predicted"/>
<dbReference type="AlphaFoldDB" id="A0A9D1JU19"/>
<keyword evidence="1" id="KW-0472">Membrane</keyword>
<gene>
    <name evidence="2" type="ORF">IAA83_08115</name>
</gene>
<dbReference type="Pfam" id="PF10694">
    <property type="entry name" value="DUF2500"/>
    <property type="match status" value="1"/>
</dbReference>
<name>A0A9D1JU19_9FIRM</name>
<dbReference type="EMBL" id="DVJJ01000119">
    <property type="protein sequence ID" value="HIS65318.1"/>
    <property type="molecule type" value="Genomic_DNA"/>
</dbReference>
<protein>
    <submittedName>
        <fullName evidence="2">DUF2500 domain-containing protein</fullName>
    </submittedName>
</protein>
<keyword evidence="1" id="KW-1133">Transmembrane helix</keyword>
<dbReference type="Proteomes" id="UP000886741">
    <property type="component" value="Unassembled WGS sequence"/>
</dbReference>
<dbReference type="Gene3D" id="2.40.50.660">
    <property type="match status" value="1"/>
</dbReference>